<evidence type="ECO:0000313" key="1">
    <source>
        <dbReference type="EMBL" id="CAG8720966.1"/>
    </source>
</evidence>
<feature type="non-terminal residue" evidence="1">
    <location>
        <position position="1"/>
    </location>
</feature>
<protein>
    <submittedName>
        <fullName evidence="1">13594_t:CDS:1</fullName>
    </submittedName>
</protein>
<dbReference type="Proteomes" id="UP000789525">
    <property type="component" value="Unassembled WGS sequence"/>
</dbReference>
<name>A0ACA9PRB7_9GLOM</name>
<dbReference type="EMBL" id="CAJVPT010038741">
    <property type="protein sequence ID" value="CAG8720966.1"/>
    <property type="molecule type" value="Genomic_DNA"/>
</dbReference>
<reference evidence="1" key="1">
    <citation type="submission" date="2021-06" db="EMBL/GenBank/DDBJ databases">
        <authorList>
            <person name="Kallberg Y."/>
            <person name="Tangrot J."/>
            <person name="Rosling A."/>
        </authorList>
    </citation>
    <scope>NUCLEOTIDE SEQUENCE</scope>
    <source>
        <strain evidence="1">CL356</strain>
    </source>
</reference>
<accession>A0ACA9PRB7</accession>
<evidence type="ECO:0000313" key="2">
    <source>
        <dbReference type="Proteomes" id="UP000789525"/>
    </source>
</evidence>
<feature type="non-terminal residue" evidence="1">
    <location>
        <position position="215"/>
    </location>
</feature>
<gene>
    <name evidence="1" type="ORF">ACOLOM_LOCUS11137</name>
</gene>
<proteinExistence type="predicted"/>
<organism evidence="1 2">
    <name type="scientific">Acaulospora colombiana</name>
    <dbReference type="NCBI Taxonomy" id="27376"/>
    <lineage>
        <taxon>Eukaryota</taxon>
        <taxon>Fungi</taxon>
        <taxon>Fungi incertae sedis</taxon>
        <taxon>Mucoromycota</taxon>
        <taxon>Glomeromycotina</taxon>
        <taxon>Glomeromycetes</taxon>
        <taxon>Diversisporales</taxon>
        <taxon>Acaulosporaceae</taxon>
        <taxon>Acaulospora</taxon>
    </lineage>
</organism>
<sequence length="215" mass="25036">RLAEEKIVDHQDKRFEDYVPDHYHKFRDVFSKESFDELPARKPWDHAIELKPGSEPFKCKIYPISPNEQAELDAFLDENLKPGKKSLKPDALSRRPDHGKGERDNENIVLLKPAFFKIQALRQGHTFLIGQEKELLKQIRNSKDLDEPVVKALEELKKSGSKRLEGNEWSEEQGLILFRGKVYVPKDPDLRRKIVEAHHDSVMTGHPGRWKTLEL</sequence>
<comment type="caution">
    <text evidence="1">The sequence shown here is derived from an EMBL/GenBank/DDBJ whole genome shotgun (WGS) entry which is preliminary data.</text>
</comment>
<keyword evidence="2" id="KW-1185">Reference proteome</keyword>